<evidence type="ECO:0000313" key="2">
    <source>
        <dbReference type="EMBL" id="OBZ90077.1"/>
    </source>
</evidence>
<feature type="domain" description="Protein kinase" evidence="1">
    <location>
        <begin position="48"/>
        <end position="277"/>
    </location>
</feature>
<dbReference type="STRING" id="101091.A0A1C7NLV9"/>
<dbReference type="OrthoDB" id="2213591at2759"/>
<dbReference type="Gene3D" id="1.10.510.10">
    <property type="entry name" value="Transferase(Phosphotransferase) domain 1"/>
    <property type="match status" value="1"/>
</dbReference>
<accession>A0A1C7NLV9</accession>
<proteinExistence type="predicted"/>
<evidence type="ECO:0000313" key="3">
    <source>
        <dbReference type="Proteomes" id="UP000093000"/>
    </source>
</evidence>
<keyword evidence="2" id="KW-0418">Kinase</keyword>
<dbReference type="SUPFAM" id="SSF56112">
    <property type="entry name" value="Protein kinase-like (PK-like)"/>
    <property type="match status" value="1"/>
</dbReference>
<dbReference type="InParanoid" id="A0A1C7NLV9"/>
<dbReference type="PROSITE" id="PS50011">
    <property type="entry name" value="PROTEIN_KINASE_DOM"/>
    <property type="match status" value="1"/>
</dbReference>
<keyword evidence="2" id="KW-0808">Transferase</keyword>
<reference evidence="2 3" key="1">
    <citation type="submission" date="2016-03" db="EMBL/GenBank/DDBJ databases">
        <title>Choanephora cucurbitarum.</title>
        <authorList>
            <person name="Min B."/>
            <person name="Park H."/>
            <person name="Park J.-H."/>
            <person name="Shin H.-D."/>
            <person name="Choi I.-G."/>
        </authorList>
    </citation>
    <scope>NUCLEOTIDE SEQUENCE [LARGE SCALE GENOMIC DNA]</scope>
    <source>
        <strain evidence="2 3">KUS-F28377</strain>
    </source>
</reference>
<dbReference type="InterPro" id="IPR011009">
    <property type="entry name" value="Kinase-like_dom_sf"/>
</dbReference>
<dbReference type="PANTHER" id="PTHR44329">
    <property type="entry name" value="SERINE/THREONINE-PROTEIN KINASE TNNI3K-RELATED"/>
    <property type="match status" value="1"/>
</dbReference>
<evidence type="ECO:0000259" key="1">
    <source>
        <dbReference type="PROSITE" id="PS50011"/>
    </source>
</evidence>
<dbReference type="AlphaFoldDB" id="A0A1C7NLV9"/>
<dbReference type="GO" id="GO:0005524">
    <property type="term" value="F:ATP binding"/>
    <property type="evidence" value="ECO:0007669"/>
    <property type="project" value="InterPro"/>
</dbReference>
<dbReference type="InterPro" id="IPR000719">
    <property type="entry name" value="Prot_kinase_dom"/>
</dbReference>
<protein>
    <submittedName>
        <fullName evidence="2">Serine/threonine-protein kinase pkn3</fullName>
    </submittedName>
</protein>
<organism evidence="2 3">
    <name type="scientific">Choanephora cucurbitarum</name>
    <dbReference type="NCBI Taxonomy" id="101091"/>
    <lineage>
        <taxon>Eukaryota</taxon>
        <taxon>Fungi</taxon>
        <taxon>Fungi incertae sedis</taxon>
        <taxon>Mucoromycota</taxon>
        <taxon>Mucoromycotina</taxon>
        <taxon>Mucoromycetes</taxon>
        <taxon>Mucorales</taxon>
        <taxon>Mucorineae</taxon>
        <taxon>Choanephoraceae</taxon>
        <taxon>Choanephoroideae</taxon>
        <taxon>Choanephora</taxon>
    </lineage>
</organism>
<comment type="caution">
    <text evidence="2">The sequence shown here is derived from an EMBL/GenBank/DDBJ whole genome shotgun (WGS) entry which is preliminary data.</text>
</comment>
<dbReference type="SMART" id="SM00220">
    <property type="entry name" value="S_TKc"/>
    <property type="match status" value="1"/>
</dbReference>
<dbReference type="EMBL" id="LUGH01000065">
    <property type="protein sequence ID" value="OBZ90077.1"/>
    <property type="molecule type" value="Genomic_DNA"/>
</dbReference>
<dbReference type="InterPro" id="IPR051681">
    <property type="entry name" value="Ser/Thr_Kinases-Pseudokinases"/>
</dbReference>
<dbReference type="GO" id="GO:0004674">
    <property type="term" value="F:protein serine/threonine kinase activity"/>
    <property type="evidence" value="ECO:0007669"/>
    <property type="project" value="TreeGrafter"/>
</dbReference>
<sequence length="389" mass="44809">MKGWKPSSDQYESLYDQLFDYYFHHYSSEIRQFVEHNPYLTWFIPKCFEQSQPLPSGRMGQVYLTQYNYRKLLVRELDLCMVTQDLKQINELPVELLGITATRRKGQVNYSFALVYLAAEFSLEQCIPQVDQWSFQKIYRTALSIASGIRDSDKVHPNLQPKNILLFPRQQQWSFVDDWSIATNISPYYGRYPYLPPEGTLTKASNIYSLGVILWQLASGLVFPQFSPVSPAVYHMLPVTSTIHPAYQELVACCLSKSPQQRPSADYVCDILLNLLMSEMSCPLYSKQAHVQSVRDKQWNAARYLASCSSSVDIQALLIGASITKRMVIQMAISFRRHRPTPPSATELRDTEGLCVQKKRKPYLHQESYSRHYGYSNDLNDLMQMGSVA</sequence>
<gene>
    <name evidence="2" type="primary">pkn3</name>
    <name evidence="2" type="ORF">A0J61_01875</name>
</gene>
<dbReference type="Proteomes" id="UP000093000">
    <property type="component" value="Unassembled WGS sequence"/>
</dbReference>
<keyword evidence="3" id="KW-1185">Reference proteome</keyword>
<name>A0A1C7NLV9_9FUNG</name>